<dbReference type="Pfam" id="PF01483">
    <property type="entry name" value="P_proprotein"/>
    <property type="match status" value="1"/>
</dbReference>
<dbReference type="PANTHER" id="PTHR42884">
    <property type="entry name" value="PROPROTEIN CONVERTASE SUBTILISIN/KEXIN-RELATED"/>
    <property type="match status" value="1"/>
</dbReference>
<dbReference type="InterPro" id="IPR018511">
    <property type="entry name" value="Hemolysin-typ_Ca-bd_CS"/>
</dbReference>
<dbReference type="PROSITE" id="PS51829">
    <property type="entry name" value="P_HOMO_B"/>
    <property type="match status" value="1"/>
</dbReference>
<dbReference type="InterPro" id="IPR034182">
    <property type="entry name" value="Kexin/furin"/>
</dbReference>
<evidence type="ECO:0000313" key="11">
    <source>
        <dbReference type="EMBL" id="MBB5224373.1"/>
    </source>
</evidence>
<evidence type="ECO:0000256" key="2">
    <source>
        <dbReference type="ARBA" id="ARBA00022670"/>
    </source>
</evidence>
<dbReference type="Pfam" id="PF00353">
    <property type="entry name" value="HemolysinCabind"/>
    <property type="match status" value="2"/>
</dbReference>
<evidence type="ECO:0000256" key="5">
    <source>
        <dbReference type="ARBA" id="ARBA00022825"/>
    </source>
</evidence>
<dbReference type="InterPro" id="IPR000209">
    <property type="entry name" value="Peptidase_S8/S53_dom"/>
</dbReference>
<dbReference type="InterPro" id="IPR023828">
    <property type="entry name" value="Peptidase_S8_Ser-AS"/>
</dbReference>
<comment type="caution">
    <text evidence="11">The sequence shown here is derived from an EMBL/GenBank/DDBJ whole genome shotgun (WGS) entry which is preliminary data.</text>
</comment>
<evidence type="ECO:0000256" key="4">
    <source>
        <dbReference type="ARBA" id="ARBA00022801"/>
    </source>
</evidence>
<dbReference type="PANTHER" id="PTHR42884:SF14">
    <property type="entry name" value="NEUROENDOCRINE CONVERTASE 1"/>
    <property type="match status" value="1"/>
</dbReference>
<dbReference type="GO" id="GO:0005737">
    <property type="term" value="C:cytoplasm"/>
    <property type="evidence" value="ECO:0007669"/>
    <property type="project" value="UniProtKB-ARBA"/>
</dbReference>
<protein>
    <submittedName>
        <fullName evidence="11">Subtilisin family serine protease/subtilisin-like proprotein convertase family protein</fullName>
    </submittedName>
</protein>
<dbReference type="InterPro" id="IPR023827">
    <property type="entry name" value="Peptidase_S8_Asp-AS"/>
</dbReference>
<gene>
    <name evidence="11" type="ORF">HNP73_004343</name>
</gene>
<keyword evidence="4 8" id="KW-0378">Hydrolase</keyword>
<dbReference type="GO" id="GO:0016485">
    <property type="term" value="P:protein processing"/>
    <property type="evidence" value="ECO:0007669"/>
    <property type="project" value="TreeGrafter"/>
</dbReference>
<dbReference type="PROSITE" id="PS00330">
    <property type="entry name" value="HEMOLYSIN_CALCIUM"/>
    <property type="match status" value="2"/>
</dbReference>
<dbReference type="GO" id="GO:0016020">
    <property type="term" value="C:membrane"/>
    <property type="evidence" value="ECO:0007669"/>
    <property type="project" value="TreeGrafter"/>
</dbReference>
<evidence type="ECO:0000256" key="3">
    <source>
        <dbReference type="ARBA" id="ARBA00022729"/>
    </source>
</evidence>
<dbReference type="SUPFAM" id="SSF49785">
    <property type="entry name" value="Galactose-binding domain-like"/>
    <property type="match status" value="1"/>
</dbReference>
<dbReference type="InterPro" id="IPR001343">
    <property type="entry name" value="Hemolysn_Ca-bd"/>
</dbReference>
<dbReference type="PRINTS" id="PR00313">
    <property type="entry name" value="CABNDNGRPT"/>
</dbReference>
<feature type="active site" description="Charge relay system" evidence="7 8">
    <location>
        <position position="91"/>
    </location>
</feature>
<dbReference type="InterPro" id="IPR036852">
    <property type="entry name" value="Peptidase_S8/S53_dom_sf"/>
</dbReference>
<keyword evidence="6" id="KW-0106">Calcium</keyword>
<dbReference type="GO" id="GO:0004252">
    <property type="term" value="F:serine-type endopeptidase activity"/>
    <property type="evidence" value="ECO:0007669"/>
    <property type="project" value="UniProtKB-UniRule"/>
</dbReference>
<feature type="region of interest" description="Disordered" evidence="9">
    <location>
        <begin position="1"/>
        <end position="40"/>
    </location>
</feature>
<accession>A0A840SYU0</accession>
<dbReference type="RefSeq" id="WP_184154963.1">
    <property type="nucleotide sequence ID" value="NZ_JACHFM010000007.1"/>
</dbReference>
<dbReference type="EMBL" id="JACHFM010000007">
    <property type="protein sequence ID" value="MBB5224373.1"/>
    <property type="molecule type" value="Genomic_DNA"/>
</dbReference>
<keyword evidence="5 8" id="KW-0720">Serine protease</keyword>
<dbReference type="InterPro" id="IPR002884">
    <property type="entry name" value="P_dom"/>
</dbReference>
<dbReference type="CDD" id="cd04059">
    <property type="entry name" value="Peptidases_S8_Protein_convertases_Kexins_Furin-like"/>
    <property type="match status" value="1"/>
</dbReference>
<keyword evidence="3" id="KW-0732">Signal</keyword>
<dbReference type="PROSITE" id="PS00138">
    <property type="entry name" value="SUBTILASE_SER"/>
    <property type="match status" value="1"/>
</dbReference>
<keyword evidence="2 8" id="KW-0645">Protease</keyword>
<organism evidence="11 12">
    <name type="scientific">Amaricoccus macauensis</name>
    <dbReference type="NCBI Taxonomy" id="57001"/>
    <lineage>
        <taxon>Bacteria</taxon>
        <taxon>Pseudomonadati</taxon>
        <taxon>Pseudomonadota</taxon>
        <taxon>Alphaproteobacteria</taxon>
        <taxon>Rhodobacterales</taxon>
        <taxon>Paracoccaceae</taxon>
        <taxon>Amaricoccus</taxon>
    </lineage>
</organism>
<evidence type="ECO:0000256" key="1">
    <source>
        <dbReference type="ARBA" id="ARBA00005325"/>
    </source>
</evidence>
<evidence type="ECO:0000313" key="12">
    <source>
        <dbReference type="Proteomes" id="UP000549457"/>
    </source>
</evidence>
<proteinExistence type="inferred from homology"/>
<dbReference type="Gene3D" id="2.60.120.260">
    <property type="entry name" value="Galactose-binding domain-like"/>
    <property type="match status" value="1"/>
</dbReference>
<dbReference type="SUPFAM" id="SSF51120">
    <property type="entry name" value="beta-Roll"/>
    <property type="match status" value="2"/>
</dbReference>
<keyword evidence="12" id="KW-1185">Reference proteome</keyword>
<dbReference type="InterPro" id="IPR022398">
    <property type="entry name" value="Peptidase_S8_His-AS"/>
</dbReference>
<dbReference type="PROSITE" id="PS00137">
    <property type="entry name" value="SUBTILASE_HIS"/>
    <property type="match status" value="1"/>
</dbReference>
<sequence>MRRDHGGTLSRTTTEQAAEGAGSASPATGPTAGPNASRAIDAAAPGDPLYAAQWHLKNTAAGQYDLDIATAWKPAEGTGYTGKGTRVFVVDTGIDYKHSDLAPNYDTEHDRDFVTGKNDSFGSASEAHGTAVAGLIGAAQNGSGTVGVAFNAEITGYRTSPTISDTWLKEIASAIDSAASNGGDVINISQAISNDPNSQFATGYAAARFGAIETAIGHAVADGRDGFGTTIVKAAGNAREDVYDVNADDWTNDTRQVVVGAVDRTGAIDLYSSYGSAILVSAFGSPGEVVTTDRVGEPGYDVTDFTRHFDGTSAAAPMVAGVVALMYQAAPRLGWRDVQTILASSARHVGSEVGAAPGTSAEAEHSAWLLNGAGTWNGGGLHYSNDYGFGLVDAHAAVRLAETWSVGGRAAATSANEVSGTMKVLDGARKVPDGKPEGLVFKSSVNADDLVERVTVQMKISAAFVGDLDLFVTSPDGTTSRLYDGDLLDSASYNGSWTFESQAFRGERGAGTWTVKVADSSTGDRISVSDIVLKTFGAANPADRYIFTDEYSEVRGRAMKITDTNGGTDTANAAAVTSDVTIHLNGVAGRIDGVVTRLTGIEHAVGGDGNDLITGNASGNALHGMRGADTLMGAAGNDRLDGGTGADSLAGGTGDDTLLGGNGNDTLFGSAGRDVLMGGSGRDTFVFRNVAESPNEAGHFDVLRPSLGGAAFDGAGAAAGDRIDLSAIDADISAAGDQAFVFGGTGKGHVWCVDRGGITSILANIDNDPGADFRIDIYDGGIRATAYGAADFIL</sequence>
<feature type="domain" description="P/Homo B" evidence="10">
    <location>
        <begin position="414"/>
        <end position="541"/>
    </location>
</feature>
<dbReference type="InterPro" id="IPR015500">
    <property type="entry name" value="Peptidase_S8_subtilisin-rel"/>
</dbReference>
<evidence type="ECO:0000256" key="7">
    <source>
        <dbReference type="PIRSR" id="PIRSR615500-1"/>
    </source>
</evidence>
<dbReference type="InterPro" id="IPR011049">
    <property type="entry name" value="Serralysin-like_metalloprot_C"/>
</dbReference>
<dbReference type="Gene3D" id="3.40.50.200">
    <property type="entry name" value="Peptidase S8/S53 domain"/>
    <property type="match status" value="1"/>
</dbReference>
<dbReference type="Proteomes" id="UP000549457">
    <property type="component" value="Unassembled WGS sequence"/>
</dbReference>
<evidence type="ECO:0000256" key="9">
    <source>
        <dbReference type="SAM" id="MobiDB-lite"/>
    </source>
</evidence>
<evidence type="ECO:0000259" key="10">
    <source>
        <dbReference type="PROSITE" id="PS51829"/>
    </source>
</evidence>
<evidence type="ECO:0000256" key="8">
    <source>
        <dbReference type="PROSITE-ProRule" id="PRU01240"/>
    </source>
</evidence>
<dbReference type="GO" id="GO:0005509">
    <property type="term" value="F:calcium ion binding"/>
    <property type="evidence" value="ECO:0007669"/>
    <property type="project" value="InterPro"/>
</dbReference>
<reference evidence="11 12" key="1">
    <citation type="submission" date="2020-08" db="EMBL/GenBank/DDBJ databases">
        <title>Genomic Encyclopedia of Type Strains, Phase IV (KMG-IV): sequencing the most valuable type-strain genomes for metagenomic binning, comparative biology and taxonomic classification.</title>
        <authorList>
            <person name="Goeker M."/>
        </authorList>
    </citation>
    <scope>NUCLEOTIDE SEQUENCE [LARGE SCALE GENOMIC DNA]</scope>
    <source>
        <strain evidence="11 12">DSM 101730</strain>
    </source>
</reference>
<dbReference type="Pfam" id="PF00082">
    <property type="entry name" value="Peptidase_S8"/>
    <property type="match status" value="1"/>
</dbReference>
<feature type="active site" description="Charge relay system" evidence="7 8">
    <location>
        <position position="128"/>
    </location>
</feature>
<dbReference type="InterPro" id="IPR008979">
    <property type="entry name" value="Galactose-bd-like_sf"/>
</dbReference>
<dbReference type="PROSITE" id="PS51892">
    <property type="entry name" value="SUBTILASE"/>
    <property type="match status" value="1"/>
</dbReference>
<evidence type="ECO:0000256" key="6">
    <source>
        <dbReference type="ARBA" id="ARBA00022837"/>
    </source>
</evidence>
<dbReference type="PROSITE" id="PS00136">
    <property type="entry name" value="SUBTILASE_ASP"/>
    <property type="match status" value="1"/>
</dbReference>
<comment type="similarity">
    <text evidence="1">Belongs to the peptidase S8 family. Furin subfamily.</text>
</comment>
<dbReference type="SUPFAM" id="SSF52743">
    <property type="entry name" value="Subtilisin-like"/>
    <property type="match status" value="1"/>
</dbReference>
<feature type="active site" description="Charge relay system" evidence="7 8">
    <location>
        <position position="313"/>
    </location>
</feature>
<dbReference type="Gene3D" id="2.150.10.10">
    <property type="entry name" value="Serralysin-like metalloprotease, C-terminal"/>
    <property type="match status" value="2"/>
</dbReference>
<dbReference type="AlphaFoldDB" id="A0A840SYU0"/>
<dbReference type="PRINTS" id="PR00723">
    <property type="entry name" value="SUBTILISIN"/>
</dbReference>
<name>A0A840SYU0_9RHOB</name>
<dbReference type="GO" id="GO:0012505">
    <property type="term" value="C:endomembrane system"/>
    <property type="evidence" value="ECO:0007669"/>
    <property type="project" value="UniProtKB-ARBA"/>
</dbReference>